<evidence type="ECO:0000259" key="2">
    <source>
        <dbReference type="Pfam" id="PF17390"/>
    </source>
</evidence>
<sequence>MRGLLLTSLAVLLLENSQATAFVSYGNVHPVSYHLGSGPGINTTSPYEGDIELSPSNPFLTLDYGTDRAGFPIFSAKSLSGATQIEAKYSEEYPAISLPQADGPWPFTVGLANAFRVETFELKEAGNVQSFFVQGGQRWQTLRLLTNTTITLSNIGFNSTAPLAGPSEVPVKLATSNSIYNRLYDLGAGSAHVSCIDAGNAPSTWEITPDGALIRGQTTAQSAKGADFSNYTLTFSTKIARGGTGWRVASGQNPFGAYFVLTSNEQSFLNTNRSLIQPSTLIFSYGTSLYDQENIISGPIHQYPLKAPIEDDSWYNISTAITPEAYVVSIDGDIIVSVPIAGAIELAANAGYSGTGSAFKGSFGFGPWQDQAAYFKDVVVTSNNGSTLYKNPMTSEDTLGEYSVAPLNTTLCLDGGKRDRLVWAGDFYHTVNVVASSTAQWKYILGTIEFLLQRQLPDAPYRGLVPIAPAMGSVPEFSRATGTFDGLLDYQDLFLAGIGDFYHYSGLTDEIKPYWTQIKTLVEARLAFIDPFSGLIAASPELGNRPAVSFLGPANGTAVTGIMAYALEMLTPLAHALGDTAAADLYSATSANLTQAINDKLWNPKLGVYSLSLTAPSNYSINGIAWAILSGAANSTRAASSIAKVEELKCGIGYRTQSSEACTEDYQLSPNTNGFLLNAIFKAQRDLGLTNLSVARTQLDDFWSAMVTQDQYYSGASWEYIHPDGSPGINRFTSLSHPWGAAPTYVLPEYVLGISATSAGYKTWKFTPLVEGLDLDHASGTVVTPYGDIEAGWKIKGNSVTVTTSIPHGTSATLIVPKGYSARYHGKTYHGGAIPLIGKKQVKVRMMKRN</sequence>
<reference evidence="3 4" key="1">
    <citation type="journal article" date="2020" name="Microbiol. Resour. Announc.">
        <title>Draft Genome Sequence of a Cladosporium Species Isolated from the Mesophotic Ascidian Didemnum maculosum.</title>
        <authorList>
            <person name="Gioti A."/>
            <person name="Siaperas R."/>
            <person name="Nikolaivits E."/>
            <person name="Le Goff G."/>
            <person name="Ouazzani J."/>
            <person name="Kotoulas G."/>
            <person name="Topakas E."/>
        </authorList>
    </citation>
    <scope>NUCLEOTIDE SEQUENCE [LARGE SCALE GENOMIC DNA]</scope>
    <source>
        <strain evidence="3 4">TM138-S3</strain>
    </source>
</reference>
<dbReference type="PANTHER" id="PTHR34987">
    <property type="entry name" value="C, PUTATIVE (AFU_ORTHOLOGUE AFUA_3G02880)-RELATED"/>
    <property type="match status" value="1"/>
</dbReference>
<dbReference type="Pfam" id="PF17390">
    <property type="entry name" value="Bac_rhamnosid_C"/>
    <property type="match status" value="1"/>
</dbReference>
<dbReference type="Gene3D" id="2.60.120.560">
    <property type="entry name" value="Exo-inulinase, domain 1"/>
    <property type="match status" value="1"/>
</dbReference>
<evidence type="ECO:0000256" key="1">
    <source>
        <dbReference type="SAM" id="SignalP"/>
    </source>
</evidence>
<keyword evidence="1" id="KW-0732">Signal</keyword>
<keyword evidence="4" id="KW-1185">Reference proteome</keyword>
<dbReference type="Gene3D" id="2.60.420.10">
    <property type="entry name" value="Maltose phosphorylase, domain 3"/>
    <property type="match status" value="1"/>
</dbReference>
<evidence type="ECO:0000313" key="3">
    <source>
        <dbReference type="EMBL" id="KAL1589011.1"/>
    </source>
</evidence>
<organism evidence="3 4">
    <name type="scientific">Cladosporium halotolerans</name>
    <dbReference type="NCBI Taxonomy" id="1052096"/>
    <lineage>
        <taxon>Eukaryota</taxon>
        <taxon>Fungi</taxon>
        <taxon>Dikarya</taxon>
        <taxon>Ascomycota</taxon>
        <taxon>Pezizomycotina</taxon>
        <taxon>Dothideomycetes</taxon>
        <taxon>Dothideomycetidae</taxon>
        <taxon>Cladosporiales</taxon>
        <taxon>Cladosporiaceae</taxon>
        <taxon>Cladosporium</taxon>
    </lineage>
</organism>
<name>A0AB34KZR0_9PEZI</name>
<dbReference type="InterPro" id="IPR008928">
    <property type="entry name" value="6-hairpin_glycosidase_sf"/>
</dbReference>
<accession>A0AB34KZR0</accession>
<dbReference type="InterPro" id="IPR012341">
    <property type="entry name" value="6hp_glycosidase-like_sf"/>
</dbReference>
<feature type="domain" description="Alpha-L-rhamnosidase C-terminal" evidence="2">
    <location>
        <begin position="753"/>
        <end position="827"/>
    </location>
</feature>
<dbReference type="GeneID" id="96003688"/>
<comment type="caution">
    <text evidence="3">The sequence shown here is derived from an EMBL/GenBank/DDBJ whole genome shotgun (WGS) entry which is preliminary data.</text>
</comment>
<dbReference type="Gene3D" id="1.50.10.10">
    <property type="match status" value="1"/>
</dbReference>
<evidence type="ECO:0000313" key="4">
    <source>
        <dbReference type="Proteomes" id="UP000803884"/>
    </source>
</evidence>
<proteinExistence type="predicted"/>
<dbReference type="GO" id="GO:0005975">
    <property type="term" value="P:carbohydrate metabolic process"/>
    <property type="evidence" value="ECO:0007669"/>
    <property type="project" value="InterPro"/>
</dbReference>
<dbReference type="InterPro" id="IPR035398">
    <property type="entry name" value="Bac_rhamnosid_C"/>
</dbReference>
<dbReference type="PANTHER" id="PTHR34987:SF4">
    <property type="entry name" value="ALPHA-L-RHAMNOSIDASE C-TERMINAL DOMAIN-CONTAINING PROTEIN"/>
    <property type="match status" value="1"/>
</dbReference>
<dbReference type="GO" id="GO:0003824">
    <property type="term" value="F:catalytic activity"/>
    <property type="evidence" value="ECO:0007669"/>
    <property type="project" value="UniProtKB-ARBA"/>
</dbReference>
<dbReference type="SUPFAM" id="SSF48208">
    <property type="entry name" value="Six-hairpin glycosidases"/>
    <property type="match status" value="1"/>
</dbReference>
<dbReference type="RefSeq" id="XP_069232116.1">
    <property type="nucleotide sequence ID" value="XM_069370850.1"/>
</dbReference>
<protein>
    <recommendedName>
        <fullName evidence="2">Alpha-L-rhamnosidase C-terminal domain-containing protein</fullName>
    </recommendedName>
</protein>
<feature type="signal peptide" evidence="1">
    <location>
        <begin position="1"/>
        <end position="21"/>
    </location>
</feature>
<feature type="chain" id="PRO_5044199396" description="Alpha-L-rhamnosidase C-terminal domain-containing protein" evidence="1">
    <location>
        <begin position="22"/>
        <end position="850"/>
    </location>
</feature>
<dbReference type="AlphaFoldDB" id="A0AB34KZR0"/>
<dbReference type="EMBL" id="JAAQHG020000005">
    <property type="protein sequence ID" value="KAL1589011.1"/>
    <property type="molecule type" value="Genomic_DNA"/>
</dbReference>
<gene>
    <name evidence="3" type="ORF">WHR41_02244</name>
</gene>
<dbReference type="Proteomes" id="UP000803884">
    <property type="component" value="Unassembled WGS sequence"/>
</dbReference>